<dbReference type="EMBL" id="CAJOBA010061554">
    <property type="protein sequence ID" value="CAF4331800.1"/>
    <property type="molecule type" value="Genomic_DNA"/>
</dbReference>
<reference evidence="2" key="1">
    <citation type="submission" date="2021-02" db="EMBL/GenBank/DDBJ databases">
        <authorList>
            <person name="Nowell W R."/>
        </authorList>
    </citation>
    <scope>NUCLEOTIDE SEQUENCE</scope>
</reference>
<dbReference type="Proteomes" id="UP000663829">
    <property type="component" value="Unassembled WGS sequence"/>
</dbReference>
<keyword evidence="5" id="KW-1185">Reference proteome</keyword>
<name>A0A815YYS8_9BILA</name>
<evidence type="ECO:0000313" key="3">
    <source>
        <dbReference type="EMBL" id="CAF4331800.1"/>
    </source>
</evidence>
<evidence type="ECO:0000313" key="4">
    <source>
        <dbReference type="EMBL" id="CAF4442993.1"/>
    </source>
</evidence>
<feature type="non-terminal residue" evidence="2">
    <location>
        <position position="1"/>
    </location>
</feature>
<dbReference type="Proteomes" id="UP000677228">
    <property type="component" value="Unassembled WGS sequence"/>
</dbReference>
<dbReference type="EMBL" id="CAJNOQ010030930">
    <property type="protein sequence ID" value="CAF1577268.1"/>
    <property type="molecule type" value="Genomic_DNA"/>
</dbReference>
<dbReference type="EMBL" id="CAJOBC010096833">
    <property type="protein sequence ID" value="CAF4442993.1"/>
    <property type="molecule type" value="Genomic_DNA"/>
</dbReference>
<dbReference type="Proteomes" id="UP000681722">
    <property type="component" value="Unassembled WGS sequence"/>
</dbReference>
<evidence type="ECO:0000313" key="5">
    <source>
        <dbReference type="Proteomes" id="UP000663829"/>
    </source>
</evidence>
<organism evidence="2 5">
    <name type="scientific">Didymodactylos carnosus</name>
    <dbReference type="NCBI Taxonomy" id="1234261"/>
    <lineage>
        <taxon>Eukaryota</taxon>
        <taxon>Metazoa</taxon>
        <taxon>Spiralia</taxon>
        <taxon>Gnathifera</taxon>
        <taxon>Rotifera</taxon>
        <taxon>Eurotatoria</taxon>
        <taxon>Bdelloidea</taxon>
        <taxon>Philodinida</taxon>
        <taxon>Philodinidae</taxon>
        <taxon>Didymodactylos</taxon>
    </lineage>
</organism>
<evidence type="ECO:0000313" key="1">
    <source>
        <dbReference type="EMBL" id="CAF1543167.1"/>
    </source>
</evidence>
<proteinExistence type="predicted"/>
<gene>
    <name evidence="2" type="ORF">GPM918_LOCUS40824</name>
    <name evidence="1" type="ORF">OVA965_LOCUS38887</name>
    <name evidence="4" type="ORF">SRO942_LOCUS41804</name>
    <name evidence="3" type="ORF">TMI583_LOCUS40114</name>
</gene>
<accession>A0A815YYS8</accession>
<evidence type="ECO:0000313" key="2">
    <source>
        <dbReference type="EMBL" id="CAF1577268.1"/>
    </source>
</evidence>
<sequence length="135" mass="15469">NSEGDEEEEEQATDAEVNDDRRVQLQNVVIRMLSETHIPLLSKLYDAMKHLRVKRKSKSLLTSSSLLQPVSAPNGRSSVKVPWFRNDISDEESLLVTAISDICQLVVIQPRVIQSLLEYTEIFGDWNYLWPFLVP</sequence>
<dbReference type="EMBL" id="CAJNOK010039200">
    <property type="protein sequence ID" value="CAF1543167.1"/>
    <property type="molecule type" value="Genomic_DNA"/>
</dbReference>
<dbReference type="Proteomes" id="UP000682733">
    <property type="component" value="Unassembled WGS sequence"/>
</dbReference>
<dbReference type="AlphaFoldDB" id="A0A815YYS8"/>
<protein>
    <submittedName>
        <fullName evidence="2">Uncharacterized protein</fullName>
    </submittedName>
</protein>
<comment type="caution">
    <text evidence="2">The sequence shown here is derived from an EMBL/GenBank/DDBJ whole genome shotgun (WGS) entry which is preliminary data.</text>
</comment>